<reference evidence="2 3" key="1">
    <citation type="journal article" date="2017" name="Water Res.">
        <title>Discovery and metagenomic analysis of an anammox bacterial enrichment related to Candidatus "Brocadia caroliniensis" in a full-scale glycerol-fed nitritation-denitritation separate centrate treatment process.</title>
        <authorList>
            <person name="Park H."/>
            <person name="Brotto A.C."/>
            <person name="van Loosdrecht M.C."/>
            <person name="Chandran K."/>
        </authorList>
    </citation>
    <scope>NUCLEOTIDE SEQUENCE [LARGE SCALE GENOMIC DNA]</scope>
    <source>
        <strain evidence="2">26THWARD</strain>
    </source>
</reference>
<evidence type="ECO:0000313" key="3">
    <source>
        <dbReference type="Proteomes" id="UP000189681"/>
    </source>
</evidence>
<sequence length="80" mass="9297">MPWDNPGSRSVVADATMKKSLSGRQDMEKSGIRVVTRKSFRKDEWPGNLTTLQLFLFLPEVNIRFNTWVLKSVLFLKNLR</sequence>
<dbReference type="EMBL" id="AYTS01000107">
    <property type="protein sequence ID" value="OOP55922.1"/>
    <property type="molecule type" value="Genomic_DNA"/>
</dbReference>
<feature type="region of interest" description="Disordered" evidence="1">
    <location>
        <begin position="1"/>
        <end position="26"/>
    </location>
</feature>
<proteinExistence type="predicted"/>
<evidence type="ECO:0000256" key="1">
    <source>
        <dbReference type="SAM" id="MobiDB-lite"/>
    </source>
</evidence>
<organism evidence="2 3">
    <name type="scientific">Candidatus Brocadia carolinensis</name>
    <dbReference type="NCBI Taxonomy" id="1004156"/>
    <lineage>
        <taxon>Bacteria</taxon>
        <taxon>Pseudomonadati</taxon>
        <taxon>Planctomycetota</taxon>
        <taxon>Candidatus Brocadiia</taxon>
        <taxon>Candidatus Brocadiales</taxon>
        <taxon>Candidatus Brocadiaceae</taxon>
        <taxon>Candidatus Brocadia</taxon>
    </lineage>
</organism>
<dbReference type="Proteomes" id="UP000189681">
    <property type="component" value="Unassembled WGS sequence"/>
</dbReference>
<comment type="caution">
    <text evidence="2">The sequence shown here is derived from an EMBL/GenBank/DDBJ whole genome shotgun (WGS) entry which is preliminary data.</text>
</comment>
<name>A0A1V4AS22_9BACT</name>
<protein>
    <submittedName>
        <fullName evidence="2">Uncharacterized protein</fullName>
    </submittedName>
</protein>
<dbReference type="AlphaFoldDB" id="A0A1V4AS22"/>
<accession>A0A1V4AS22</accession>
<gene>
    <name evidence="2" type="ORF">AYP45_11590</name>
</gene>
<evidence type="ECO:0000313" key="2">
    <source>
        <dbReference type="EMBL" id="OOP55922.1"/>
    </source>
</evidence>